<proteinExistence type="predicted"/>
<dbReference type="GO" id="GO:0003955">
    <property type="term" value="F:NAD(P)H dehydrogenase (quinone) activity"/>
    <property type="evidence" value="ECO:0007669"/>
    <property type="project" value="TreeGrafter"/>
</dbReference>
<dbReference type="Pfam" id="PF02525">
    <property type="entry name" value="Flavodoxin_2"/>
    <property type="match status" value="1"/>
</dbReference>
<evidence type="ECO:0000259" key="2">
    <source>
        <dbReference type="Pfam" id="PF02525"/>
    </source>
</evidence>
<feature type="domain" description="Flavodoxin-like fold" evidence="2">
    <location>
        <begin position="2"/>
        <end position="172"/>
    </location>
</feature>
<reference evidence="3" key="1">
    <citation type="submission" date="2020-09" db="EMBL/GenBank/DDBJ databases">
        <title>Bosea spartocytisi sp. nov. a root nodule endophyte of Spartocytisus supranubius in the high mountain ecosystem fo the Teide National Park (Canary Islands, Spain).</title>
        <authorList>
            <person name="Pulido-Suarez L."/>
            <person name="Peix A."/>
            <person name="Igual J.M."/>
            <person name="Socas-Perez N."/>
            <person name="Velazquez E."/>
            <person name="Flores-Felix J.D."/>
            <person name="Leon-Barrios M."/>
        </authorList>
    </citation>
    <scope>NUCLEOTIDE SEQUENCE</scope>
    <source>
        <strain evidence="3">SSUT16</strain>
    </source>
</reference>
<dbReference type="RefSeq" id="WP_142020219.1">
    <property type="nucleotide sequence ID" value="NZ_JACXWY010000014.1"/>
</dbReference>
<dbReference type="PANTHER" id="PTHR47307:SF1">
    <property type="entry name" value="GLUTATHIONE-REGULATED POTASSIUM-EFFLUX SYSTEM ANCILLARY PROTEIN KEFG"/>
    <property type="match status" value="1"/>
</dbReference>
<dbReference type="Gene3D" id="3.40.50.360">
    <property type="match status" value="1"/>
</dbReference>
<keyword evidence="4" id="KW-1185">Reference proteome</keyword>
<evidence type="ECO:0000313" key="4">
    <source>
        <dbReference type="Proteomes" id="UP000619295"/>
    </source>
</evidence>
<dbReference type="InterPro" id="IPR003680">
    <property type="entry name" value="Flavodoxin_fold"/>
</dbReference>
<dbReference type="GO" id="GO:0010181">
    <property type="term" value="F:FMN binding"/>
    <property type="evidence" value="ECO:0007669"/>
    <property type="project" value="TreeGrafter"/>
</dbReference>
<evidence type="ECO:0000313" key="3">
    <source>
        <dbReference type="EMBL" id="MBD3847925.1"/>
    </source>
</evidence>
<dbReference type="GO" id="GO:0009055">
    <property type="term" value="F:electron transfer activity"/>
    <property type="evidence" value="ECO:0007669"/>
    <property type="project" value="TreeGrafter"/>
</dbReference>
<dbReference type="PANTHER" id="PTHR47307">
    <property type="entry name" value="GLUTATHIONE-REGULATED POTASSIUM-EFFLUX SYSTEM ANCILLARY PROTEIN KEFG"/>
    <property type="match status" value="1"/>
</dbReference>
<dbReference type="SUPFAM" id="SSF52218">
    <property type="entry name" value="Flavoproteins"/>
    <property type="match status" value="1"/>
</dbReference>
<organism evidence="3 4">
    <name type="scientific">Bosea spartocytisi</name>
    <dbReference type="NCBI Taxonomy" id="2773451"/>
    <lineage>
        <taxon>Bacteria</taxon>
        <taxon>Pseudomonadati</taxon>
        <taxon>Pseudomonadota</taxon>
        <taxon>Alphaproteobacteria</taxon>
        <taxon>Hyphomicrobiales</taxon>
        <taxon>Boseaceae</taxon>
        <taxon>Bosea</taxon>
    </lineage>
</organism>
<protein>
    <submittedName>
        <fullName evidence="3">NAD(P)H-dependent oxidoreductase</fullName>
    </submittedName>
</protein>
<accession>A0A927EDC9</accession>
<name>A0A927EDC9_9HYPH</name>
<gene>
    <name evidence="3" type="ORF">IED13_19675</name>
</gene>
<dbReference type="InterPro" id="IPR029039">
    <property type="entry name" value="Flavoprotein-like_sf"/>
</dbReference>
<sequence length="186" mass="20362">MTKTLILLFHPHFSVSRANRALVEAAQHLPDTEIADLHALYPDGQIDADAEAARLVAADRIVLQFPVQWYSTPPLLKAWQDVVLTRMFYLDYETEGAKLVGRPLLVAATAGNVETAYAPQGVNLFPLTELLLPLRATAHRCGLAWAEPFLVYDARRADDEALKAAGDYYASRLRRLAAPAPAAAAA</sequence>
<dbReference type="InterPro" id="IPR046980">
    <property type="entry name" value="KefG/KefF"/>
</dbReference>
<dbReference type="Proteomes" id="UP000619295">
    <property type="component" value="Unassembled WGS sequence"/>
</dbReference>
<dbReference type="EMBL" id="JACXWY010000014">
    <property type="protein sequence ID" value="MBD3847925.1"/>
    <property type="molecule type" value="Genomic_DNA"/>
</dbReference>
<evidence type="ECO:0000256" key="1">
    <source>
        <dbReference type="ARBA" id="ARBA00023002"/>
    </source>
</evidence>
<dbReference type="AlphaFoldDB" id="A0A927EDC9"/>
<keyword evidence="1" id="KW-0560">Oxidoreductase</keyword>
<comment type="caution">
    <text evidence="3">The sequence shown here is derived from an EMBL/GenBank/DDBJ whole genome shotgun (WGS) entry which is preliminary data.</text>
</comment>